<comment type="caution">
    <text evidence="1">The sequence shown here is derived from an EMBL/GenBank/DDBJ whole genome shotgun (WGS) entry which is preliminary data.</text>
</comment>
<accession>A0AAV4TPS9</accession>
<proteinExistence type="predicted"/>
<keyword evidence="2" id="KW-1185">Reference proteome</keyword>
<gene>
    <name evidence="1" type="ORF">CDAR_249481</name>
</gene>
<reference evidence="1 2" key="1">
    <citation type="submission" date="2021-06" db="EMBL/GenBank/DDBJ databases">
        <title>Caerostris darwini draft genome.</title>
        <authorList>
            <person name="Kono N."/>
            <person name="Arakawa K."/>
        </authorList>
    </citation>
    <scope>NUCLEOTIDE SEQUENCE [LARGE SCALE GENOMIC DNA]</scope>
</reference>
<dbReference type="Proteomes" id="UP001054837">
    <property type="component" value="Unassembled WGS sequence"/>
</dbReference>
<name>A0AAV4TPS9_9ARAC</name>
<protein>
    <submittedName>
        <fullName evidence="1">Uncharacterized protein</fullName>
    </submittedName>
</protein>
<evidence type="ECO:0000313" key="1">
    <source>
        <dbReference type="EMBL" id="GIY48145.1"/>
    </source>
</evidence>
<evidence type="ECO:0000313" key="2">
    <source>
        <dbReference type="Proteomes" id="UP001054837"/>
    </source>
</evidence>
<dbReference type="EMBL" id="BPLQ01010064">
    <property type="protein sequence ID" value="GIY48145.1"/>
    <property type="molecule type" value="Genomic_DNA"/>
</dbReference>
<dbReference type="AlphaFoldDB" id="A0AAV4TPS9"/>
<sequence>MRELGTYVLYRMKTYDCYRMGELTDVSSALVALVSKKIVLRNNVCYRMKEITEVLSDYVHYSHLSFGKFTWELMSATE</sequence>
<organism evidence="1 2">
    <name type="scientific">Caerostris darwini</name>
    <dbReference type="NCBI Taxonomy" id="1538125"/>
    <lineage>
        <taxon>Eukaryota</taxon>
        <taxon>Metazoa</taxon>
        <taxon>Ecdysozoa</taxon>
        <taxon>Arthropoda</taxon>
        <taxon>Chelicerata</taxon>
        <taxon>Arachnida</taxon>
        <taxon>Araneae</taxon>
        <taxon>Araneomorphae</taxon>
        <taxon>Entelegynae</taxon>
        <taxon>Araneoidea</taxon>
        <taxon>Araneidae</taxon>
        <taxon>Caerostris</taxon>
    </lineage>
</organism>